<dbReference type="Proteomes" id="UP000198589">
    <property type="component" value="Unassembled WGS sequence"/>
</dbReference>
<dbReference type="OrthoDB" id="8771597at2"/>
<dbReference type="PROSITE" id="PS51762">
    <property type="entry name" value="GH16_2"/>
    <property type="match status" value="1"/>
</dbReference>
<dbReference type="Gene3D" id="2.60.120.200">
    <property type="match status" value="1"/>
</dbReference>
<accession>A0A1I2JEI6</accession>
<dbReference type="InterPro" id="IPR000757">
    <property type="entry name" value="Beta-glucanase-like"/>
</dbReference>
<protein>
    <submittedName>
        <fullName evidence="3">Glycosyl hydrolases family 16</fullName>
    </submittedName>
</protein>
<evidence type="ECO:0000313" key="4">
    <source>
        <dbReference type="Proteomes" id="UP000198589"/>
    </source>
</evidence>
<dbReference type="RefSeq" id="WP_139228932.1">
    <property type="nucleotide sequence ID" value="NZ_FOND01000015.1"/>
</dbReference>
<dbReference type="GO" id="GO:0005975">
    <property type="term" value="P:carbohydrate metabolic process"/>
    <property type="evidence" value="ECO:0007669"/>
    <property type="project" value="InterPro"/>
</dbReference>
<feature type="domain" description="GH16" evidence="2">
    <location>
        <begin position="30"/>
        <end position="260"/>
    </location>
</feature>
<keyword evidence="4" id="KW-1185">Reference proteome</keyword>
<dbReference type="PROSITE" id="PS51257">
    <property type="entry name" value="PROKAR_LIPOPROTEIN"/>
    <property type="match status" value="1"/>
</dbReference>
<dbReference type="AlphaFoldDB" id="A0A1I2JEI6"/>
<dbReference type="CDD" id="cd00413">
    <property type="entry name" value="Glyco_hydrolase_16"/>
    <property type="match status" value="1"/>
</dbReference>
<organism evidence="3 4">
    <name type="scientific">Blastococcus tunisiensis</name>
    <dbReference type="NCBI Taxonomy" id="1798228"/>
    <lineage>
        <taxon>Bacteria</taxon>
        <taxon>Bacillati</taxon>
        <taxon>Actinomycetota</taxon>
        <taxon>Actinomycetes</taxon>
        <taxon>Geodermatophilales</taxon>
        <taxon>Geodermatophilaceae</taxon>
        <taxon>Blastococcus</taxon>
    </lineage>
</organism>
<proteinExistence type="predicted"/>
<dbReference type="STRING" id="1798228.SAMN05216574_115111"/>
<dbReference type="Pfam" id="PF00722">
    <property type="entry name" value="Glyco_hydro_16"/>
    <property type="match status" value="1"/>
</dbReference>
<reference evidence="4" key="1">
    <citation type="submission" date="2016-10" db="EMBL/GenBank/DDBJ databases">
        <authorList>
            <person name="Varghese N."/>
            <person name="Submissions S."/>
        </authorList>
    </citation>
    <scope>NUCLEOTIDE SEQUENCE [LARGE SCALE GENOMIC DNA]</scope>
    <source>
        <strain evidence="4">DSM 46838</strain>
    </source>
</reference>
<evidence type="ECO:0000256" key="1">
    <source>
        <dbReference type="SAM" id="SignalP"/>
    </source>
</evidence>
<dbReference type="SUPFAM" id="SSF49899">
    <property type="entry name" value="Concanavalin A-like lectins/glucanases"/>
    <property type="match status" value="1"/>
</dbReference>
<keyword evidence="1" id="KW-0732">Signal</keyword>
<dbReference type="EMBL" id="FOND01000015">
    <property type="protein sequence ID" value="SFF51276.1"/>
    <property type="molecule type" value="Genomic_DNA"/>
</dbReference>
<name>A0A1I2JEI6_9ACTN</name>
<gene>
    <name evidence="3" type="ORF">SAMN05216574_115111</name>
</gene>
<feature type="chain" id="PRO_5011738877" evidence="1">
    <location>
        <begin position="23"/>
        <end position="265"/>
    </location>
</feature>
<keyword evidence="3" id="KW-0378">Hydrolase</keyword>
<dbReference type="InterPro" id="IPR013320">
    <property type="entry name" value="ConA-like_dom_sf"/>
</dbReference>
<sequence>MRRTAWALACIGPLLLAGCTAADPPSTVRPPGPASPPPAGYVEEFDTPVPLGQWPADGSAPAAYPDYLTYRDGTSGKYFPSEVLSVRNGVLDWWCHDSQAAAVLPFGYEGFQFGTYTVRMRTDRFPGYHIAFLLWPNDDQWTHELDGPEGETTATHPYPAVLQTTDPAITFAPARTSRVPYSWNDAEFHDYTWQWGPEFVAFFQDGVEVTRVTTNVPQEPMHPVLQVEFSNTLQDPEKPDPAFSGHVYVDRVSYDPSYTVPVPAP</sequence>
<evidence type="ECO:0000313" key="3">
    <source>
        <dbReference type="EMBL" id="SFF51276.1"/>
    </source>
</evidence>
<feature type="signal peptide" evidence="1">
    <location>
        <begin position="1"/>
        <end position="22"/>
    </location>
</feature>
<evidence type="ECO:0000259" key="2">
    <source>
        <dbReference type="PROSITE" id="PS51762"/>
    </source>
</evidence>
<dbReference type="GO" id="GO:0004553">
    <property type="term" value="F:hydrolase activity, hydrolyzing O-glycosyl compounds"/>
    <property type="evidence" value="ECO:0007669"/>
    <property type="project" value="InterPro"/>
</dbReference>